<accession>A0A8K0KAQ2</accession>
<evidence type="ECO:0000256" key="1">
    <source>
        <dbReference type="ARBA" id="ARBA00005771"/>
    </source>
</evidence>
<proteinExistence type="inferred from homology"/>
<reference evidence="4" key="2">
    <citation type="submission" date="2017-10" db="EMBL/GenBank/DDBJ databases">
        <title>Ladona fulva Genome sequencing and assembly.</title>
        <authorList>
            <person name="Murali S."/>
            <person name="Richards S."/>
            <person name="Bandaranaike D."/>
            <person name="Bellair M."/>
            <person name="Blankenburg K."/>
            <person name="Chao H."/>
            <person name="Dinh H."/>
            <person name="Doddapaneni H."/>
            <person name="Dugan-Rocha S."/>
            <person name="Elkadiri S."/>
            <person name="Gnanaolivu R."/>
            <person name="Hernandez B."/>
            <person name="Skinner E."/>
            <person name="Javaid M."/>
            <person name="Lee S."/>
            <person name="Li M."/>
            <person name="Ming W."/>
            <person name="Munidasa M."/>
            <person name="Muniz J."/>
            <person name="Nguyen L."/>
            <person name="Hughes D."/>
            <person name="Osuji N."/>
            <person name="Pu L.-L."/>
            <person name="Puazo M."/>
            <person name="Qu C."/>
            <person name="Quiroz J."/>
            <person name="Raj R."/>
            <person name="Weissenberger G."/>
            <person name="Xin Y."/>
            <person name="Zou X."/>
            <person name="Han Y."/>
            <person name="Worley K."/>
            <person name="Muzny D."/>
            <person name="Gibbs R."/>
        </authorList>
    </citation>
    <scope>NUCLEOTIDE SEQUENCE</scope>
    <source>
        <strain evidence="4">Sampled in the wild</strain>
    </source>
</reference>
<comment type="similarity">
    <text evidence="1">Belongs to the sulfotransferase 1 family.</text>
</comment>
<dbReference type="AlphaFoldDB" id="A0A8K0KAQ2"/>
<evidence type="ECO:0000313" key="5">
    <source>
        <dbReference type="Proteomes" id="UP000792457"/>
    </source>
</evidence>
<comment type="caution">
    <text evidence="4">The sequence shown here is derived from an EMBL/GenBank/DDBJ whole genome shotgun (WGS) entry which is preliminary data.</text>
</comment>
<protein>
    <recommendedName>
        <fullName evidence="3">Sulfotransferase domain-containing protein</fullName>
    </recommendedName>
</protein>
<keyword evidence="5" id="KW-1185">Reference proteome</keyword>
<dbReference type="EMBL" id="KZ308506">
    <property type="protein sequence ID" value="KAG8230726.1"/>
    <property type="molecule type" value="Genomic_DNA"/>
</dbReference>
<keyword evidence="2" id="KW-0808">Transferase</keyword>
<sequence length="317" mass="37086">MEGKDGEITDRLFNKKGALIEVHPGCVCIPQGYKHFGERILDLQIRPDDVFVVSFPRTGSTWTQELVWLLGHDLDYEGAKLPQQIRAPLLEISAVLSNDEDILGWVNQNGDLLDLMEQAPSPRYLKSHLMWHLLPRQIETVKPKIIYVARNPKDMCVSYYHYCCLVHRMNPDSFEEFCDLFLRGKTAMGNIWDHIFGFWNRRHEPNILFLKYEDMKKDFMAVIKEVARFLGKNPSEEEIIKLEEYLSFKNMQKNPAVNLKPLMDTLRGEDYMGHENRSNFIRKGVVGDWKNYMSLELVSRFDKWTAENINGTDFTFD</sequence>
<dbReference type="InterPro" id="IPR000863">
    <property type="entry name" value="Sulfotransferase_dom"/>
</dbReference>
<dbReference type="PANTHER" id="PTHR11783">
    <property type="entry name" value="SULFOTRANSFERASE SULT"/>
    <property type="match status" value="1"/>
</dbReference>
<dbReference type="Pfam" id="PF00685">
    <property type="entry name" value="Sulfotransfer_1"/>
    <property type="match status" value="1"/>
</dbReference>
<dbReference type="GO" id="GO:0008146">
    <property type="term" value="F:sulfotransferase activity"/>
    <property type="evidence" value="ECO:0007669"/>
    <property type="project" value="InterPro"/>
</dbReference>
<dbReference type="Proteomes" id="UP000792457">
    <property type="component" value="Unassembled WGS sequence"/>
</dbReference>
<reference evidence="4" key="1">
    <citation type="submission" date="2013-04" db="EMBL/GenBank/DDBJ databases">
        <authorList>
            <person name="Qu J."/>
            <person name="Murali S.C."/>
            <person name="Bandaranaike D."/>
            <person name="Bellair M."/>
            <person name="Blankenburg K."/>
            <person name="Chao H."/>
            <person name="Dinh H."/>
            <person name="Doddapaneni H."/>
            <person name="Downs B."/>
            <person name="Dugan-Rocha S."/>
            <person name="Elkadiri S."/>
            <person name="Gnanaolivu R.D."/>
            <person name="Hernandez B."/>
            <person name="Javaid M."/>
            <person name="Jayaseelan J.C."/>
            <person name="Lee S."/>
            <person name="Li M."/>
            <person name="Ming W."/>
            <person name="Munidasa M."/>
            <person name="Muniz J."/>
            <person name="Nguyen L."/>
            <person name="Ongeri F."/>
            <person name="Osuji N."/>
            <person name="Pu L.-L."/>
            <person name="Puazo M."/>
            <person name="Qu C."/>
            <person name="Quiroz J."/>
            <person name="Raj R."/>
            <person name="Weissenberger G."/>
            <person name="Xin Y."/>
            <person name="Zou X."/>
            <person name="Han Y."/>
            <person name="Richards S."/>
            <person name="Worley K."/>
            <person name="Muzny D."/>
            <person name="Gibbs R."/>
        </authorList>
    </citation>
    <scope>NUCLEOTIDE SEQUENCE</scope>
    <source>
        <strain evidence="4">Sampled in the wild</strain>
    </source>
</reference>
<name>A0A8K0KAQ2_LADFU</name>
<dbReference type="OrthoDB" id="205623at2759"/>
<evidence type="ECO:0000259" key="3">
    <source>
        <dbReference type="Pfam" id="PF00685"/>
    </source>
</evidence>
<evidence type="ECO:0000313" key="4">
    <source>
        <dbReference type="EMBL" id="KAG8230726.1"/>
    </source>
</evidence>
<evidence type="ECO:0000256" key="2">
    <source>
        <dbReference type="ARBA" id="ARBA00022679"/>
    </source>
</evidence>
<gene>
    <name evidence="4" type="ORF">J437_LFUL010827</name>
</gene>
<dbReference type="InterPro" id="IPR027417">
    <property type="entry name" value="P-loop_NTPase"/>
</dbReference>
<dbReference type="Gene3D" id="3.40.50.300">
    <property type="entry name" value="P-loop containing nucleotide triphosphate hydrolases"/>
    <property type="match status" value="1"/>
</dbReference>
<feature type="domain" description="Sulfotransferase" evidence="3">
    <location>
        <begin position="47"/>
        <end position="312"/>
    </location>
</feature>
<dbReference type="SUPFAM" id="SSF52540">
    <property type="entry name" value="P-loop containing nucleoside triphosphate hydrolases"/>
    <property type="match status" value="1"/>
</dbReference>
<organism evidence="4 5">
    <name type="scientific">Ladona fulva</name>
    <name type="common">Scarce chaser dragonfly</name>
    <name type="synonym">Libellula fulva</name>
    <dbReference type="NCBI Taxonomy" id="123851"/>
    <lineage>
        <taxon>Eukaryota</taxon>
        <taxon>Metazoa</taxon>
        <taxon>Ecdysozoa</taxon>
        <taxon>Arthropoda</taxon>
        <taxon>Hexapoda</taxon>
        <taxon>Insecta</taxon>
        <taxon>Pterygota</taxon>
        <taxon>Palaeoptera</taxon>
        <taxon>Odonata</taxon>
        <taxon>Epiprocta</taxon>
        <taxon>Anisoptera</taxon>
        <taxon>Libelluloidea</taxon>
        <taxon>Libellulidae</taxon>
        <taxon>Ladona</taxon>
    </lineage>
</organism>